<dbReference type="AlphaFoldDB" id="A0A255Z870"/>
<accession>A0A255Z870</accession>
<dbReference type="EMBL" id="NOXV01000250">
    <property type="protein sequence ID" value="OYQ37747.1"/>
    <property type="molecule type" value="Genomic_DNA"/>
</dbReference>
<gene>
    <name evidence="2" type="ORF">CHU92_07565</name>
</gene>
<comment type="caution">
    <text evidence="2">The sequence shown here is derived from an EMBL/GenBank/DDBJ whole genome shotgun (WGS) entry which is preliminary data.</text>
</comment>
<keyword evidence="1" id="KW-0472">Membrane</keyword>
<keyword evidence="1" id="KW-1133">Transmembrane helix</keyword>
<keyword evidence="1" id="KW-0812">Transmembrane</keyword>
<name>A0A255Z870_9FLAO</name>
<evidence type="ECO:0000313" key="2">
    <source>
        <dbReference type="EMBL" id="OYQ37747.1"/>
    </source>
</evidence>
<sequence>MKLLLLIPNLVLITIAGYNLYQTVHAGHIQANFTLLLLHAMVLLLCGSFAGLIIKSMVTFRYIETRSTARGKAYNNVTVQQQ</sequence>
<dbReference type="RefSeq" id="WP_094414212.1">
    <property type="nucleotide sequence ID" value="NZ_NOXV01000250.1"/>
</dbReference>
<feature type="transmembrane region" description="Helical" evidence="1">
    <location>
        <begin position="36"/>
        <end position="54"/>
    </location>
</feature>
<evidence type="ECO:0000313" key="3">
    <source>
        <dbReference type="Proteomes" id="UP000216605"/>
    </source>
</evidence>
<proteinExistence type="predicted"/>
<dbReference type="Proteomes" id="UP000216605">
    <property type="component" value="Unassembled WGS sequence"/>
</dbReference>
<organism evidence="2 3">
    <name type="scientific">Flavobacterium cyanobacteriorum</name>
    <dbReference type="NCBI Taxonomy" id="2022802"/>
    <lineage>
        <taxon>Bacteria</taxon>
        <taxon>Pseudomonadati</taxon>
        <taxon>Bacteroidota</taxon>
        <taxon>Flavobacteriia</taxon>
        <taxon>Flavobacteriales</taxon>
        <taxon>Flavobacteriaceae</taxon>
        <taxon>Flavobacterium</taxon>
    </lineage>
</organism>
<keyword evidence="3" id="KW-1185">Reference proteome</keyword>
<evidence type="ECO:0000256" key="1">
    <source>
        <dbReference type="SAM" id="Phobius"/>
    </source>
</evidence>
<reference evidence="2 3" key="1">
    <citation type="submission" date="2017-07" db="EMBL/GenBank/DDBJ databases">
        <title>Flavobacterium cyanobacteriorum sp. nov., isolated from cyanobacterial aggregates in a eutrophic lake.</title>
        <authorList>
            <person name="Cai H."/>
        </authorList>
    </citation>
    <scope>NUCLEOTIDE SEQUENCE [LARGE SCALE GENOMIC DNA]</scope>
    <source>
        <strain evidence="2 3">TH021</strain>
    </source>
</reference>
<protein>
    <submittedName>
        <fullName evidence="2">Uncharacterized protein</fullName>
    </submittedName>
</protein>